<protein>
    <submittedName>
        <fullName evidence="1">Uncharacterized protein</fullName>
    </submittedName>
</protein>
<dbReference type="SUPFAM" id="SSF50630">
    <property type="entry name" value="Acid proteases"/>
    <property type="match status" value="1"/>
</dbReference>
<sequence>MSGYFVEAAAQSFGEWTKLLAIRRFKVPPFDGKSSLLAFKNQFGDVMKANGWNKTQAMTALPLDPRDETLTILEALGKEVTYEQLVEALETEEKLVSISQAHDGNILIIEGAVNGTSLRLILTTKASRTAVSSQLAIRFLLNSTIRYDHCNLVITSGQHIPALNEKRVELQLSNSIYQQKLIAADIVDNCILGLDFMRQHSWKIGWSTMGICWSIGW</sequence>
<dbReference type="Proteomes" id="UP000007151">
    <property type="component" value="Unassembled WGS sequence"/>
</dbReference>
<dbReference type="Gene3D" id="2.40.70.10">
    <property type="entry name" value="Acid Proteases"/>
    <property type="match status" value="1"/>
</dbReference>
<dbReference type="AlphaFoldDB" id="A0A212EPT8"/>
<evidence type="ECO:0000313" key="1">
    <source>
        <dbReference type="EMBL" id="OWR43512.1"/>
    </source>
</evidence>
<reference evidence="1 2" key="1">
    <citation type="journal article" date="2011" name="Cell">
        <title>The monarch butterfly genome yields insights into long-distance migration.</title>
        <authorList>
            <person name="Zhan S."/>
            <person name="Merlin C."/>
            <person name="Boore J.L."/>
            <person name="Reppert S.M."/>
        </authorList>
    </citation>
    <scope>NUCLEOTIDE SEQUENCE [LARGE SCALE GENOMIC DNA]</scope>
    <source>
        <strain evidence="1">F-2</strain>
    </source>
</reference>
<dbReference type="InterPro" id="IPR021109">
    <property type="entry name" value="Peptidase_aspartic_dom_sf"/>
</dbReference>
<evidence type="ECO:0000313" key="2">
    <source>
        <dbReference type="Proteomes" id="UP000007151"/>
    </source>
</evidence>
<organism evidence="1 2">
    <name type="scientific">Danaus plexippus plexippus</name>
    <dbReference type="NCBI Taxonomy" id="278856"/>
    <lineage>
        <taxon>Eukaryota</taxon>
        <taxon>Metazoa</taxon>
        <taxon>Ecdysozoa</taxon>
        <taxon>Arthropoda</taxon>
        <taxon>Hexapoda</taxon>
        <taxon>Insecta</taxon>
        <taxon>Pterygota</taxon>
        <taxon>Neoptera</taxon>
        <taxon>Endopterygota</taxon>
        <taxon>Lepidoptera</taxon>
        <taxon>Glossata</taxon>
        <taxon>Ditrysia</taxon>
        <taxon>Papilionoidea</taxon>
        <taxon>Nymphalidae</taxon>
        <taxon>Danainae</taxon>
        <taxon>Danaini</taxon>
        <taxon>Danaina</taxon>
        <taxon>Danaus</taxon>
        <taxon>Danaus</taxon>
    </lineage>
</organism>
<keyword evidence="2" id="KW-1185">Reference proteome</keyword>
<comment type="caution">
    <text evidence="1">The sequence shown here is derived from an EMBL/GenBank/DDBJ whole genome shotgun (WGS) entry which is preliminary data.</text>
</comment>
<dbReference type="InParanoid" id="A0A212EPT8"/>
<dbReference type="EMBL" id="AGBW02013372">
    <property type="protein sequence ID" value="OWR43512.1"/>
    <property type="molecule type" value="Genomic_DNA"/>
</dbReference>
<gene>
    <name evidence="1" type="ORF">KGM_205050</name>
</gene>
<proteinExistence type="predicted"/>
<accession>A0A212EPT8</accession>
<name>A0A212EPT8_DANPL</name>
<dbReference type="KEGG" id="dpl:KGM_205050"/>